<organism evidence="2 3">
    <name type="scientific">Larimichthys crocea</name>
    <name type="common">Large yellow croaker</name>
    <name type="synonym">Pseudosciaena crocea</name>
    <dbReference type="NCBI Taxonomy" id="215358"/>
    <lineage>
        <taxon>Eukaryota</taxon>
        <taxon>Metazoa</taxon>
        <taxon>Chordata</taxon>
        <taxon>Craniata</taxon>
        <taxon>Vertebrata</taxon>
        <taxon>Euteleostomi</taxon>
        <taxon>Actinopterygii</taxon>
        <taxon>Neopterygii</taxon>
        <taxon>Teleostei</taxon>
        <taxon>Neoteleostei</taxon>
        <taxon>Acanthomorphata</taxon>
        <taxon>Eupercaria</taxon>
        <taxon>Sciaenidae</taxon>
        <taxon>Larimichthys</taxon>
    </lineage>
</organism>
<dbReference type="EMBL" id="REGW02000009">
    <property type="protein sequence ID" value="KAE8291903.1"/>
    <property type="molecule type" value="Genomic_DNA"/>
</dbReference>
<dbReference type="AlphaFoldDB" id="A0A6G0IKT1"/>
<keyword evidence="3" id="KW-1185">Reference proteome</keyword>
<protein>
    <submittedName>
        <fullName evidence="2">Uncharacterized protein</fullName>
    </submittedName>
</protein>
<feature type="coiled-coil region" evidence="1">
    <location>
        <begin position="198"/>
        <end position="354"/>
    </location>
</feature>
<reference evidence="2 3" key="1">
    <citation type="submission" date="2019-07" db="EMBL/GenBank/DDBJ databases">
        <title>Chromosome genome assembly for large yellow croaker.</title>
        <authorList>
            <person name="Xiao S."/>
        </authorList>
    </citation>
    <scope>NUCLEOTIDE SEQUENCE [LARGE SCALE GENOMIC DNA]</scope>
    <source>
        <strain evidence="2">JMULYC20181020</strain>
        <tissue evidence="2">Muscle</tissue>
    </source>
</reference>
<feature type="coiled-coil region" evidence="1">
    <location>
        <begin position="5"/>
        <end position="39"/>
    </location>
</feature>
<gene>
    <name evidence="2" type="ORF">D5F01_LYC09264</name>
</gene>
<accession>A0A6G0IKT1</accession>
<dbReference type="Proteomes" id="UP000424527">
    <property type="component" value="Unassembled WGS sequence"/>
</dbReference>
<name>A0A6G0IKT1_LARCR</name>
<proteinExistence type="predicted"/>
<evidence type="ECO:0000256" key="1">
    <source>
        <dbReference type="SAM" id="Coils"/>
    </source>
</evidence>
<sequence>MEKTLSEMEDQRITDAAQIRRLKEEFEEMQQEYLKQIDGISESYTKRTHVNERTISELEATVTSQAKRIKYLETLKKCRSVGSQAGNTYTQEVADREAREKKIINDYEKKLSLKSREQETLIKKHQDDIEKLRKYHEDEVKCYKTMKTLQDVIDTTPVISEREIQLSIENGKLKKQVIEAMVRVDKEHWRNQLLLEDFRKEDAKKEDFQKEIEKLNRTIERMKTEYSALKENRDESLRYLENCQRRNVALGAHLQEKQKTIVELNNKLNENQSTHHKTLKHVKDLELKVSEHLETIKLLERTDTVSRPTLKKLNDQFKQQKKKERVFKEDLLACMEHISDYRKLKDNLMALKRRHIDNEVNIVVDKKTRTEFENSIALLNTCKIEVEKSAKKYKKEKEKEITACHHKYDKLHQDYNNTRMELMEYRRTGNEKKTQTVTITPNKQRAIDWLGRKSNKIATALVPVDI</sequence>
<evidence type="ECO:0000313" key="3">
    <source>
        <dbReference type="Proteomes" id="UP000424527"/>
    </source>
</evidence>
<evidence type="ECO:0000313" key="2">
    <source>
        <dbReference type="EMBL" id="KAE8291903.1"/>
    </source>
</evidence>
<comment type="caution">
    <text evidence="2">The sequence shown here is derived from an EMBL/GenBank/DDBJ whole genome shotgun (WGS) entry which is preliminary data.</text>
</comment>
<keyword evidence="1" id="KW-0175">Coiled coil</keyword>